<dbReference type="GO" id="GO:1902369">
    <property type="term" value="P:negative regulation of RNA catabolic process"/>
    <property type="evidence" value="ECO:0007669"/>
    <property type="project" value="TreeGrafter"/>
</dbReference>
<dbReference type="PANTHER" id="PTHR13471:SF0">
    <property type="entry name" value="NUCLEAR EXOSOME REGULATOR NRDE2"/>
    <property type="match status" value="1"/>
</dbReference>
<protein>
    <submittedName>
        <fullName evidence="5">Uncharacterized protein</fullName>
    </submittedName>
</protein>
<reference evidence="5 6" key="1">
    <citation type="submission" date="2018-10" db="EMBL/GenBank/DDBJ databases">
        <title>Complete genome sequence of Malassezia restricta CBS 7877.</title>
        <authorList>
            <person name="Morand S.C."/>
            <person name="Bertignac M."/>
            <person name="Iltis A."/>
            <person name="Kolder I."/>
            <person name="Pirovano W."/>
            <person name="Jourdain R."/>
            <person name="Clavaud C."/>
        </authorList>
    </citation>
    <scope>NUCLEOTIDE SEQUENCE [LARGE SCALE GENOMIC DNA]</scope>
    <source>
        <strain evidence="5 6">CBS 7877</strain>
    </source>
</reference>
<feature type="compositionally biased region" description="Polar residues" evidence="4">
    <location>
        <begin position="36"/>
        <end position="48"/>
    </location>
</feature>
<dbReference type="Proteomes" id="UP000269793">
    <property type="component" value="Chromosome II"/>
</dbReference>
<dbReference type="STRING" id="425264.A0A3G2S2K2"/>
<gene>
    <name evidence="5" type="ORF">DNF11_1240</name>
</gene>
<evidence type="ECO:0000256" key="2">
    <source>
        <dbReference type="ARBA" id="ARBA00009265"/>
    </source>
</evidence>
<dbReference type="EMBL" id="CP033149">
    <property type="protein sequence ID" value="AYO42190.1"/>
    <property type="molecule type" value="Genomic_DNA"/>
</dbReference>
<comment type="similarity">
    <text evidence="2">Belongs to the NRDE2 family.</text>
</comment>
<dbReference type="Pfam" id="PF08424">
    <property type="entry name" value="NRDE-2"/>
    <property type="match status" value="1"/>
</dbReference>
<dbReference type="InterPro" id="IPR013633">
    <property type="entry name" value="NRDE-2"/>
</dbReference>
<sequence>MWKMFDSSDFLHVMTNNAKPPVPTFRSFRSQRSKASENCDTSKSSGSSDLEGFNKRFHSKRTLRRSTHEYRGSHETRGDDASKLFVIDRLGDLNSAKYGPSSHSAPLNTTSSDRVKRPRHNKSLSELEGSATEKDFIPVSLKDRSQYPLYRDPYQGSHSASISDVDGGPVFSATSAQEEIRFLQVQISKHPDDVSAWMKLVDAQILLFDKANIADASLVESTLAQMKLSVLEKAFQASDQNKDSITLRVAQLHIATEGGIWAQEKIQQGWRHLLGLSSLNSGELMLLWRDHLFFLKTNASNFQMDRLLDAYHDAIAAITKRMEIDPEHVHPMEKFRVDVTLDLCRILQSAGYIEWAYSIIQAELELYLGVWREGIPAHLAAEDILDLFCVWWDAEYPRISDHADAYYGFSIQHPHAGHLSIFPRIDSEDTMTTPETMQNHQHAWQLNELKRAIRTTPVAFHGSQEPDPHCDPYSYIVSSDIRPHLFLPLRASLESVLMVLDAFFVFLGLPEGWITHTCNHDSETTFPKLNGWIQHIPRSVPRWQTLSLSTTFWQGISSQNAFKCPLYSFELLPDTWIPRTEKDPRGFWFHTLPTLPRSTACQVERCLLQMRCILADGCAANISSIMVLPLTMLYAATHTYKAARHVLRDQLQQTPHMVALWYAYAQLELSIWGNCAAVGKVCSEVLGGASHAYSGASTAYFLSYMWSLWIECLWVTGSWNACMQVIKCAVNCQFGCVPERIQLSNESVSPAEALQILHSLRKIVKTKPDCTNTFVLAVLEHILQDVSVGDDLTASFRVFAETLIHSPEHLRNVIAQVCQRFLTASQCCQKRHITRPRELRSLAIKLARMSPKNSILLYSLFMQNQKTRFDQYVHYVMEEIALSDTMCREELGWLYALMAQLPCAHQGTLRQFFDKALKALPFSQTLWHAALELEARGVPELRRVKALLYQALWHCPYDKGLILRAMDPILQPAFTTEELYTIARVGDERQLRIFADMIASPHSVQGGACTVAVSPLKSGSCA</sequence>
<evidence type="ECO:0000256" key="1">
    <source>
        <dbReference type="ARBA" id="ARBA00004123"/>
    </source>
</evidence>
<dbReference type="PANTHER" id="PTHR13471">
    <property type="entry name" value="TETRATRICOPEPTIDE-LIKE HELICAL"/>
    <property type="match status" value="1"/>
</dbReference>
<dbReference type="GO" id="GO:0031048">
    <property type="term" value="P:regulatory ncRNA-mediated heterochromatin formation"/>
    <property type="evidence" value="ECO:0007669"/>
    <property type="project" value="TreeGrafter"/>
</dbReference>
<dbReference type="VEuPathDB" id="FungiDB:DNF11_1240"/>
<dbReference type="GO" id="GO:0071013">
    <property type="term" value="C:catalytic step 2 spliceosome"/>
    <property type="evidence" value="ECO:0007669"/>
    <property type="project" value="TreeGrafter"/>
</dbReference>
<dbReference type="OrthoDB" id="297219at2759"/>
<feature type="region of interest" description="Disordered" evidence="4">
    <location>
        <begin position="20"/>
        <end position="53"/>
    </location>
</feature>
<evidence type="ECO:0000313" key="6">
    <source>
        <dbReference type="Proteomes" id="UP000269793"/>
    </source>
</evidence>
<dbReference type="AlphaFoldDB" id="A0A3G2S2K2"/>
<proteinExistence type="inferred from homology"/>
<evidence type="ECO:0000313" key="5">
    <source>
        <dbReference type="EMBL" id="AYO42190.1"/>
    </source>
</evidence>
<evidence type="ECO:0000256" key="4">
    <source>
        <dbReference type="SAM" id="MobiDB-lite"/>
    </source>
</evidence>
<feature type="compositionally biased region" description="Polar residues" evidence="4">
    <location>
        <begin position="101"/>
        <end position="112"/>
    </location>
</feature>
<accession>A0A3G2S2K2</accession>
<name>A0A3G2S2K2_MALR7</name>
<keyword evidence="6" id="KW-1185">Reference proteome</keyword>
<feature type="region of interest" description="Disordered" evidence="4">
    <location>
        <begin position="96"/>
        <end position="128"/>
    </location>
</feature>
<organism evidence="5 6">
    <name type="scientific">Malassezia restricta (strain ATCC 96810 / NBRC 103918 / CBS 7877)</name>
    <name type="common">Seborrheic dermatitis infection agent</name>
    <dbReference type="NCBI Taxonomy" id="425264"/>
    <lineage>
        <taxon>Eukaryota</taxon>
        <taxon>Fungi</taxon>
        <taxon>Dikarya</taxon>
        <taxon>Basidiomycota</taxon>
        <taxon>Ustilaginomycotina</taxon>
        <taxon>Malasseziomycetes</taxon>
        <taxon>Malasseziales</taxon>
        <taxon>Malasseziaceae</taxon>
        <taxon>Malassezia</taxon>
    </lineage>
</organism>
<comment type="subcellular location">
    <subcellularLocation>
        <location evidence="1">Nucleus</location>
    </subcellularLocation>
</comment>
<keyword evidence="3" id="KW-0539">Nucleus</keyword>
<evidence type="ECO:0000256" key="3">
    <source>
        <dbReference type="ARBA" id="ARBA00023242"/>
    </source>
</evidence>